<evidence type="ECO:0000313" key="15">
    <source>
        <dbReference type="RefSeq" id="XP_035829158.1"/>
    </source>
</evidence>
<dbReference type="PANTHER" id="PTHR15422:SF45">
    <property type="entry name" value="CYTOCHROME B561 DOMAIN-CONTAINING PROTEIN"/>
    <property type="match status" value="1"/>
</dbReference>
<evidence type="ECO:0000256" key="10">
    <source>
        <dbReference type="ARBA" id="ARBA00023136"/>
    </source>
</evidence>
<dbReference type="SMART" id="SM00665">
    <property type="entry name" value="B561"/>
    <property type="match status" value="1"/>
</dbReference>
<keyword evidence="5 12" id="KW-0812">Transmembrane</keyword>
<dbReference type="Proteomes" id="UP000694888">
    <property type="component" value="Unplaced"/>
</dbReference>
<sequence length="231" mass="25127">MTVRRLEPSWCITVFLKMVAHLAAVLFPGIIIYSAVPGSSLFSWHPTLMAIGFVLLMFEGIVVFSKSSSLYPTASRPSKVTVHSYVIGVGVTCAFAGVAAIYVNKDRAGKDHFTTWHGLIGIITMAYCCAQSCGGALAKYYKYVGGFIKVKLADLKLYHATSGLFAYTLVTASFVLGLQSNWAVNNIHWLLWYVCMGCVAASALVVMTHITTTYMPQTQQSRPASSASRKS</sequence>
<protein>
    <recommendedName>
        <fullName evidence="11">ascorbate ferrireductase (transmembrane)</fullName>
        <ecNumber evidence="11">7.2.1.3</ecNumber>
    </recommendedName>
</protein>
<gene>
    <name evidence="15" type="primary">LOC101859289</name>
</gene>
<keyword evidence="7" id="KW-0249">Electron transport</keyword>
<feature type="transmembrane region" description="Helical" evidence="12">
    <location>
        <begin position="12"/>
        <end position="36"/>
    </location>
</feature>
<comment type="subcellular location">
    <subcellularLocation>
        <location evidence="2">Membrane</location>
        <topology evidence="2">Multi-pass membrane protein</topology>
    </subcellularLocation>
</comment>
<dbReference type="InterPro" id="IPR045150">
    <property type="entry name" value="CYB561D1/2"/>
</dbReference>
<dbReference type="Gene3D" id="1.20.120.1770">
    <property type="match status" value="1"/>
</dbReference>
<keyword evidence="8 12" id="KW-1133">Transmembrane helix</keyword>
<evidence type="ECO:0000313" key="14">
    <source>
        <dbReference type="Proteomes" id="UP000694888"/>
    </source>
</evidence>
<dbReference type="RefSeq" id="XP_035829158.1">
    <property type="nucleotide sequence ID" value="XM_035973265.1"/>
</dbReference>
<keyword evidence="4" id="KW-0349">Heme</keyword>
<evidence type="ECO:0000256" key="6">
    <source>
        <dbReference type="ARBA" id="ARBA00022723"/>
    </source>
</evidence>
<evidence type="ECO:0000256" key="2">
    <source>
        <dbReference type="ARBA" id="ARBA00004141"/>
    </source>
</evidence>
<evidence type="ECO:0000256" key="8">
    <source>
        <dbReference type="ARBA" id="ARBA00022989"/>
    </source>
</evidence>
<name>A0ABM1W3B5_APLCA</name>
<feature type="transmembrane region" description="Helical" evidence="12">
    <location>
        <begin position="42"/>
        <end position="64"/>
    </location>
</feature>
<feature type="transmembrane region" description="Helical" evidence="12">
    <location>
        <begin position="190"/>
        <end position="212"/>
    </location>
</feature>
<evidence type="ECO:0000256" key="5">
    <source>
        <dbReference type="ARBA" id="ARBA00022692"/>
    </source>
</evidence>
<feature type="domain" description="Cytochrome b561" evidence="13">
    <location>
        <begin position="12"/>
        <end position="216"/>
    </location>
</feature>
<dbReference type="PROSITE" id="PS50939">
    <property type="entry name" value="CYTOCHROME_B561"/>
    <property type="match status" value="1"/>
</dbReference>
<dbReference type="PANTHER" id="PTHR15422">
    <property type="entry name" value="OS05G0565100 PROTEIN"/>
    <property type="match status" value="1"/>
</dbReference>
<feature type="transmembrane region" description="Helical" evidence="12">
    <location>
        <begin position="115"/>
        <end position="137"/>
    </location>
</feature>
<evidence type="ECO:0000256" key="11">
    <source>
        <dbReference type="ARBA" id="ARBA00024225"/>
    </source>
</evidence>
<proteinExistence type="predicted"/>
<feature type="transmembrane region" description="Helical" evidence="12">
    <location>
        <begin position="85"/>
        <end position="103"/>
    </location>
</feature>
<evidence type="ECO:0000256" key="4">
    <source>
        <dbReference type="ARBA" id="ARBA00022617"/>
    </source>
</evidence>
<organism evidence="14 15">
    <name type="scientific">Aplysia californica</name>
    <name type="common">California sea hare</name>
    <dbReference type="NCBI Taxonomy" id="6500"/>
    <lineage>
        <taxon>Eukaryota</taxon>
        <taxon>Metazoa</taxon>
        <taxon>Spiralia</taxon>
        <taxon>Lophotrochozoa</taxon>
        <taxon>Mollusca</taxon>
        <taxon>Gastropoda</taxon>
        <taxon>Heterobranchia</taxon>
        <taxon>Euthyneura</taxon>
        <taxon>Tectipleura</taxon>
        <taxon>Aplysiida</taxon>
        <taxon>Aplysioidea</taxon>
        <taxon>Aplysiidae</taxon>
        <taxon>Aplysia</taxon>
    </lineage>
</organism>
<evidence type="ECO:0000256" key="7">
    <source>
        <dbReference type="ARBA" id="ARBA00022982"/>
    </source>
</evidence>
<dbReference type="InterPro" id="IPR006593">
    <property type="entry name" value="Cyt_b561/ferric_Rdtase_TM"/>
</dbReference>
<evidence type="ECO:0000259" key="13">
    <source>
        <dbReference type="PROSITE" id="PS50939"/>
    </source>
</evidence>
<evidence type="ECO:0000256" key="12">
    <source>
        <dbReference type="SAM" id="Phobius"/>
    </source>
</evidence>
<evidence type="ECO:0000256" key="1">
    <source>
        <dbReference type="ARBA" id="ARBA00001970"/>
    </source>
</evidence>
<comment type="cofactor">
    <cofactor evidence="1">
        <name>heme b</name>
        <dbReference type="ChEBI" id="CHEBI:60344"/>
    </cofactor>
</comment>
<dbReference type="CDD" id="cd08761">
    <property type="entry name" value="Cyt_b561_CYB561D2_like"/>
    <property type="match status" value="1"/>
</dbReference>
<dbReference type="GeneID" id="101859289"/>
<dbReference type="EC" id="7.2.1.3" evidence="11"/>
<keyword evidence="10 12" id="KW-0472">Membrane</keyword>
<dbReference type="Pfam" id="PF03188">
    <property type="entry name" value="Cytochrom_B561"/>
    <property type="match status" value="1"/>
</dbReference>
<reference evidence="15" key="1">
    <citation type="submission" date="2025-08" db="UniProtKB">
        <authorList>
            <consortium name="RefSeq"/>
        </authorList>
    </citation>
    <scope>IDENTIFICATION</scope>
</reference>
<keyword evidence="3" id="KW-0813">Transport</keyword>
<evidence type="ECO:0000256" key="9">
    <source>
        <dbReference type="ARBA" id="ARBA00023004"/>
    </source>
</evidence>
<accession>A0ABM1W3B5</accession>
<feature type="transmembrane region" description="Helical" evidence="12">
    <location>
        <begin position="157"/>
        <end position="178"/>
    </location>
</feature>
<keyword evidence="14" id="KW-1185">Reference proteome</keyword>
<keyword evidence="9" id="KW-0408">Iron</keyword>
<evidence type="ECO:0000256" key="3">
    <source>
        <dbReference type="ARBA" id="ARBA00022448"/>
    </source>
</evidence>
<keyword evidence="6" id="KW-0479">Metal-binding</keyword>